<gene>
    <name evidence="1" type="ORF">OCV51_09725</name>
</gene>
<dbReference type="EMBL" id="JAOQJX010000014">
    <property type="protein sequence ID" value="MCU6747926.1"/>
    <property type="molecule type" value="Genomic_DNA"/>
</dbReference>
<evidence type="ECO:0000313" key="1">
    <source>
        <dbReference type="EMBL" id="MCU6747926.1"/>
    </source>
</evidence>
<protein>
    <submittedName>
        <fullName evidence="1">Uncharacterized protein</fullName>
    </submittedName>
</protein>
<dbReference type="Proteomes" id="UP001652394">
    <property type="component" value="Unassembled WGS sequence"/>
</dbReference>
<accession>A0ABT2TDP7</accession>
<name>A0ABT2TDP7_9FIRM</name>
<comment type="caution">
    <text evidence="1">The sequence shown here is derived from an EMBL/GenBank/DDBJ whole genome shotgun (WGS) entry which is preliminary data.</text>
</comment>
<organism evidence="1 2">
    <name type="scientific">Faecalicatena acetigenes</name>
    <dbReference type="NCBI Taxonomy" id="2981790"/>
    <lineage>
        <taxon>Bacteria</taxon>
        <taxon>Bacillati</taxon>
        <taxon>Bacillota</taxon>
        <taxon>Clostridia</taxon>
        <taxon>Lachnospirales</taxon>
        <taxon>Lachnospiraceae</taxon>
        <taxon>Faecalicatena</taxon>
    </lineage>
</organism>
<sequence>MKVWGVGAYFPEKEGDITKECLKENAVVIGFKEEEKPKYYELFRSIKIGDFIFIKTRFMPTQDLKVKAIGVVVDNQIRTIPELYNAKGIKVRWIEDFSDTPRKIQKENEHDGDTRTIYQEMNENVIKQIMNLL</sequence>
<reference evidence="1 2" key="1">
    <citation type="journal article" date="2021" name="ISME Commun">
        <title>Automated analysis of genomic sequences facilitates high-throughput and comprehensive description of bacteria.</title>
        <authorList>
            <person name="Hitch T.C.A."/>
        </authorList>
    </citation>
    <scope>NUCLEOTIDE SEQUENCE [LARGE SCALE GENOMIC DNA]</scope>
    <source>
        <strain evidence="1 2">H2_18</strain>
    </source>
</reference>
<dbReference type="RefSeq" id="WP_059068256.1">
    <property type="nucleotide sequence ID" value="NZ_JAOQJX010000014.1"/>
</dbReference>
<proteinExistence type="predicted"/>
<keyword evidence="2" id="KW-1185">Reference proteome</keyword>
<evidence type="ECO:0000313" key="2">
    <source>
        <dbReference type="Proteomes" id="UP001652394"/>
    </source>
</evidence>